<sequence length="103" mass="11460">MSDAVGVERTPDGRYVVVNGRRWRATDPRLPEEVAARLRRALMAARRDVGAALRSGDAEAEAAARRRVHAAKVALGERGTPWWEQGAEERRERWEAGLAELDA</sequence>
<evidence type="ECO:0008006" key="3">
    <source>
        <dbReference type="Google" id="ProtNLM"/>
    </source>
</evidence>
<reference evidence="2" key="1">
    <citation type="journal article" date="2021" name="Curr. Microbiol.">
        <title>Complete genome of nocamycin-producing strain Saccharothrix syringae NRRL B-16468 reveals the biosynthetic potential for secondary metabolites.</title>
        <authorList>
            <person name="Mo X."/>
            <person name="Yang S."/>
        </authorList>
    </citation>
    <scope>NUCLEOTIDE SEQUENCE [LARGE SCALE GENOMIC DNA]</scope>
    <source>
        <strain evidence="2">ATCC 51364 / DSM 43886 / JCM 6844 / KCTC 9398 / NBRC 14523 / NRRL B-16468 / INA 2240</strain>
    </source>
</reference>
<dbReference type="EMBL" id="CP034550">
    <property type="protein sequence ID" value="QFZ24204.1"/>
    <property type="molecule type" value="Genomic_DNA"/>
</dbReference>
<dbReference type="OrthoDB" id="34459at2"/>
<dbReference type="AlphaFoldDB" id="A0A5Q0HE01"/>
<dbReference type="Proteomes" id="UP000325787">
    <property type="component" value="Chromosome"/>
</dbReference>
<protein>
    <recommendedName>
        <fullName evidence="3">Biopolymer transporter Tol</fullName>
    </recommendedName>
</protein>
<gene>
    <name evidence="1" type="ORF">EKG83_13045</name>
</gene>
<evidence type="ECO:0000313" key="1">
    <source>
        <dbReference type="EMBL" id="QFZ24204.1"/>
    </source>
</evidence>
<evidence type="ECO:0000313" key="2">
    <source>
        <dbReference type="Proteomes" id="UP000325787"/>
    </source>
</evidence>
<keyword evidence="2" id="KW-1185">Reference proteome</keyword>
<proteinExistence type="predicted"/>
<name>A0A5Q0HE01_SACSY</name>
<organism evidence="1 2">
    <name type="scientific">Saccharothrix syringae</name>
    <name type="common">Nocardiopsis syringae</name>
    <dbReference type="NCBI Taxonomy" id="103733"/>
    <lineage>
        <taxon>Bacteria</taxon>
        <taxon>Bacillati</taxon>
        <taxon>Actinomycetota</taxon>
        <taxon>Actinomycetes</taxon>
        <taxon>Pseudonocardiales</taxon>
        <taxon>Pseudonocardiaceae</taxon>
        <taxon>Saccharothrix</taxon>
    </lineage>
</organism>
<accession>A0A5Q0HE01</accession>
<dbReference type="KEGG" id="ssyi:EKG83_13045"/>